<accession>A9BL95</accession>
<dbReference type="SUPFAM" id="SSF57938">
    <property type="entry name" value="DnaJ/Hsp40 cysteine-rich domain"/>
    <property type="match status" value="1"/>
</dbReference>
<proteinExistence type="predicted"/>
<dbReference type="AlphaFoldDB" id="A9BL95"/>
<evidence type="ECO:0000313" key="2">
    <source>
        <dbReference type="EMBL" id="ABW98278.1"/>
    </source>
</evidence>
<evidence type="ECO:0000256" key="1">
    <source>
        <dbReference type="SAM" id="Phobius"/>
    </source>
</evidence>
<gene>
    <name evidence="2" type="ORF">HAN_3g476</name>
</gene>
<organism evidence="2 3">
    <name type="scientific">Hemiselmis andersenii</name>
    <name type="common">Cryptophyte alga</name>
    <dbReference type="NCBI Taxonomy" id="464988"/>
    <lineage>
        <taxon>Eukaryota</taxon>
        <taxon>Cryptophyceae</taxon>
        <taxon>Cryptomonadales</taxon>
        <taxon>Hemiselmidaceae</taxon>
        <taxon>Hemiselmis</taxon>
    </lineage>
</organism>
<dbReference type="GeneID" id="5739442"/>
<protein>
    <submittedName>
        <fullName evidence="2">Uncharacterized protein</fullName>
    </submittedName>
</protein>
<feature type="transmembrane region" description="Helical" evidence="1">
    <location>
        <begin position="6"/>
        <end position="25"/>
    </location>
</feature>
<dbReference type="EMBL" id="CP000883">
    <property type="protein sequence ID" value="ABW98278.1"/>
    <property type="molecule type" value="Genomic_DNA"/>
</dbReference>
<name>A9BL95_HEMAN</name>
<dbReference type="RefSeq" id="XP_001712603.1">
    <property type="nucleotide sequence ID" value="XM_001712551.1"/>
</dbReference>
<dbReference type="InterPro" id="IPR036410">
    <property type="entry name" value="HSP_DnaJ_Cys-rich_dom_sf"/>
</dbReference>
<keyword evidence="1" id="KW-0472">Membrane</keyword>
<keyword evidence="1" id="KW-0812">Transmembrane</keyword>
<reference evidence="2 3" key="1">
    <citation type="journal article" date="2007" name="Proc. Natl. Acad. Sci. U.S.A.">
        <title>Nucleomorph genome of Hemiselmis andersenii reveals complete intron loss and compaction as a driver of protein structure and function.</title>
        <authorList>
            <person name="Lane C.E."/>
            <person name="van den Heuvel K."/>
            <person name="Kozera C."/>
            <person name="Curtis B.A."/>
            <person name="Parsons B.J."/>
            <person name="Bowman S."/>
            <person name="Archibald J.M."/>
        </authorList>
    </citation>
    <scope>NUCLEOTIDE SEQUENCE [LARGE SCALE GENOMIC DNA]</scope>
    <source>
        <strain evidence="2 3">CCMP644</strain>
    </source>
</reference>
<keyword evidence="1" id="KW-1133">Transmembrane helix</keyword>
<geneLocation type="nucleomorph" evidence="2"/>
<dbReference type="Proteomes" id="UP000243127">
    <property type="component" value="Nucleomorph 3"/>
</dbReference>
<evidence type="ECO:0000313" key="3">
    <source>
        <dbReference type="Proteomes" id="UP000243127"/>
    </source>
</evidence>
<sequence>MTPLKILENPSIGIFVSFFFLFSILGKKKNLVRKKNGLFLKPRPQKKCFKCQGFGISRCNLCLGKGYVLYERKFHRSDPCPKCFQKRYDMCSFCQGTGGRTFFGKF</sequence>
<keyword evidence="2" id="KW-0542">Nucleomorph</keyword>